<keyword evidence="1" id="KW-0812">Transmembrane</keyword>
<feature type="transmembrane region" description="Helical" evidence="1">
    <location>
        <begin position="50"/>
        <end position="71"/>
    </location>
</feature>
<reference evidence="2 3" key="1">
    <citation type="submission" date="2018-09" db="EMBL/GenBank/DDBJ databases">
        <title>Altererythrobacter spongiae sp. nov., isolated from a marine sponge.</title>
        <authorList>
            <person name="Zhuang L."/>
            <person name="Luo L."/>
        </authorList>
    </citation>
    <scope>NUCLEOTIDE SEQUENCE [LARGE SCALE GENOMIC DNA]</scope>
    <source>
        <strain evidence="2 3">HN-Y73</strain>
    </source>
</reference>
<evidence type="ECO:0000256" key="1">
    <source>
        <dbReference type="SAM" id="Phobius"/>
    </source>
</evidence>
<comment type="caution">
    <text evidence="2">The sequence shown here is derived from an EMBL/GenBank/DDBJ whole genome shotgun (WGS) entry which is preliminary data.</text>
</comment>
<dbReference type="AlphaFoldDB" id="A0A420EE32"/>
<organism evidence="2 3">
    <name type="scientific">Altericroceibacterium spongiae</name>
    <dbReference type="NCBI Taxonomy" id="2320269"/>
    <lineage>
        <taxon>Bacteria</taxon>
        <taxon>Pseudomonadati</taxon>
        <taxon>Pseudomonadota</taxon>
        <taxon>Alphaproteobacteria</taxon>
        <taxon>Sphingomonadales</taxon>
        <taxon>Erythrobacteraceae</taxon>
        <taxon>Altericroceibacterium</taxon>
    </lineage>
</organism>
<keyword evidence="1" id="KW-1133">Transmembrane helix</keyword>
<accession>A0A420EE32</accession>
<keyword evidence="1" id="KW-0472">Membrane</keyword>
<evidence type="ECO:0000313" key="2">
    <source>
        <dbReference type="EMBL" id="RKF18957.1"/>
    </source>
</evidence>
<proteinExistence type="predicted"/>
<evidence type="ECO:0000313" key="3">
    <source>
        <dbReference type="Proteomes" id="UP000284395"/>
    </source>
</evidence>
<sequence length="87" mass="10304">MRKDIRFSNKALTLQHRSARGKVKRNANKFTRGSQLFSHEMRMIWAGLRVPFYIWCATFVISLCGLTYFYLANHEAQLIIRLCKWHG</sequence>
<name>A0A420EE32_9SPHN</name>
<dbReference type="Proteomes" id="UP000284395">
    <property type="component" value="Unassembled WGS sequence"/>
</dbReference>
<gene>
    <name evidence="2" type="ORF">D6851_14280</name>
</gene>
<dbReference type="EMBL" id="RAPF01000008">
    <property type="protein sequence ID" value="RKF18957.1"/>
    <property type="molecule type" value="Genomic_DNA"/>
</dbReference>
<keyword evidence="3" id="KW-1185">Reference proteome</keyword>
<protein>
    <submittedName>
        <fullName evidence="2">Uncharacterized protein</fullName>
    </submittedName>
</protein>